<feature type="region of interest" description="Disordered" evidence="3">
    <location>
        <begin position="1"/>
        <end position="22"/>
    </location>
</feature>
<dbReference type="EMBL" id="MRZV01003183">
    <property type="protein sequence ID" value="PIK32843.1"/>
    <property type="molecule type" value="Genomic_DNA"/>
</dbReference>
<dbReference type="Gene3D" id="2.10.70.10">
    <property type="entry name" value="Complement Module, domain 1"/>
    <property type="match status" value="1"/>
</dbReference>
<keyword evidence="1" id="KW-1015">Disulfide bond</keyword>
<feature type="non-terminal residue" evidence="5">
    <location>
        <position position="1"/>
    </location>
</feature>
<feature type="domain" description="Sushi" evidence="4">
    <location>
        <begin position="1"/>
        <end position="70"/>
    </location>
</feature>
<accession>A0A2G8JAM8</accession>
<gene>
    <name evidence="5" type="ORF">BSL78_30345</name>
</gene>
<reference evidence="5 6" key="1">
    <citation type="journal article" date="2017" name="PLoS Biol.">
        <title>The sea cucumber genome provides insights into morphological evolution and visceral regeneration.</title>
        <authorList>
            <person name="Zhang X."/>
            <person name="Sun L."/>
            <person name="Yuan J."/>
            <person name="Sun Y."/>
            <person name="Gao Y."/>
            <person name="Zhang L."/>
            <person name="Li S."/>
            <person name="Dai H."/>
            <person name="Hamel J.F."/>
            <person name="Liu C."/>
            <person name="Yu Y."/>
            <person name="Liu S."/>
            <person name="Lin W."/>
            <person name="Guo K."/>
            <person name="Jin S."/>
            <person name="Xu P."/>
            <person name="Storey K.B."/>
            <person name="Huan P."/>
            <person name="Zhang T."/>
            <person name="Zhou Y."/>
            <person name="Zhang J."/>
            <person name="Lin C."/>
            <person name="Li X."/>
            <person name="Xing L."/>
            <person name="Huo D."/>
            <person name="Sun M."/>
            <person name="Wang L."/>
            <person name="Mercier A."/>
            <person name="Li F."/>
            <person name="Yang H."/>
            <person name="Xiang J."/>
        </authorList>
    </citation>
    <scope>NUCLEOTIDE SEQUENCE [LARGE SCALE GENOMIC DNA]</scope>
    <source>
        <strain evidence="5">Shaxun</strain>
        <tissue evidence="5">Muscle</tissue>
    </source>
</reference>
<evidence type="ECO:0000256" key="3">
    <source>
        <dbReference type="SAM" id="MobiDB-lite"/>
    </source>
</evidence>
<organism evidence="5 6">
    <name type="scientific">Stichopus japonicus</name>
    <name type="common">Sea cucumber</name>
    <dbReference type="NCBI Taxonomy" id="307972"/>
    <lineage>
        <taxon>Eukaryota</taxon>
        <taxon>Metazoa</taxon>
        <taxon>Echinodermata</taxon>
        <taxon>Eleutherozoa</taxon>
        <taxon>Echinozoa</taxon>
        <taxon>Holothuroidea</taxon>
        <taxon>Aspidochirotacea</taxon>
        <taxon>Aspidochirotida</taxon>
        <taxon>Stichopodidae</taxon>
        <taxon>Apostichopus</taxon>
    </lineage>
</organism>
<keyword evidence="6" id="KW-1185">Reference proteome</keyword>
<sequence>TCSPPTLEDDTSFTDSHGNGEPTEAYQAYQVVEFACSEDVSVGYLEEDVQPLAYCSSNGEWEPSVFPDCK</sequence>
<dbReference type="Proteomes" id="UP000230750">
    <property type="component" value="Unassembled WGS sequence"/>
</dbReference>
<feature type="non-terminal residue" evidence="5">
    <location>
        <position position="70"/>
    </location>
</feature>
<proteinExistence type="predicted"/>
<comment type="caution">
    <text evidence="2">Lacks conserved residue(s) required for the propagation of feature annotation.</text>
</comment>
<keyword evidence="2" id="KW-0768">Sushi</keyword>
<dbReference type="OrthoDB" id="10581644at2759"/>
<evidence type="ECO:0000313" key="5">
    <source>
        <dbReference type="EMBL" id="PIK32843.1"/>
    </source>
</evidence>
<dbReference type="PROSITE" id="PS50923">
    <property type="entry name" value="SUSHI"/>
    <property type="match status" value="1"/>
</dbReference>
<evidence type="ECO:0000256" key="2">
    <source>
        <dbReference type="PROSITE-ProRule" id="PRU00302"/>
    </source>
</evidence>
<comment type="caution">
    <text evidence="5">The sequence shown here is derived from an EMBL/GenBank/DDBJ whole genome shotgun (WGS) entry which is preliminary data.</text>
</comment>
<evidence type="ECO:0000259" key="4">
    <source>
        <dbReference type="PROSITE" id="PS50923"/>
    </source>
</evidence>
<name>A0A2G8JAM8_STIJA</name>
<evidence type="ECO:0000256" key="1">
    <source>
        <dbReference type="ARBA" id="ARBA00023157"/>
    </source>
</evidence>
<protein>
    <recommendedName>
        <fullName evidence="4">Sushi domain-containing protein</fullName>
    </recommendedName>
</protein>
<evidence type="ECO:0000313" key="6">
    <source>
        <dbReference type="Proteomes" id="UP000230750"/>
    </source>
</evidence>
<dbReference type="InterPro" id="IPR000436">
    <property type="entry name" value="Sushi_SCR_CCP_dom"/>
</dbReference>
<dbReference type="AlphaFoldDB" id="A0A2G8JAM8"/>